<keyword evidence="11" id="KW-1185">Reference proteome</keyword>
<keyword evidence="5 8" id="KW-0564">Palmitate</keyword>
<sequence length="582" mass="63763">MATILKQKIKTVFVPTAMALFLSACTGTSFFENPLTKTVKDEAYATSEFYINKADRATDKEDKITYRLLAVRKLIDENKAAEAQNTFDDLTLSLADIQKNEIQKVEYNLVAAQLAALQGNEAQAVSLLRLVPTTQLSRTQSMRYYQTQARIAENRKDVLEAVRARSLMTSQLIDNKLRQENNNQIWSLLRNANKGALSIANPGPGETEFAGWLALIAVYNQNVSTPAQMPQGINNWKQLYPNHSAVTVMPAELQNVSNFQQTQLNGVALLLPLSGDAKILGDIIKKGFNDAKGADSIPVQTYDTDSGSVESILAQAKQQGAQTIIGPLLKSRVDEMLLSPEIRNVNILALNSTPNVKAIPGVCYYGLSPEAEARAGADRLYRDGYSRAIVAASQDDFGQRSADAFSQRWRQLTNTDADVRYYNIPQDAVVAIQNSGGVQGAALYALGTAEQLLELKQGIDGSSLAGQLNIYTSSRSNSPNNGIEFRTAMEGVKFSEIPLLADPNSDEYKKAETLAESDFSMMRLYAMGSDAWALANKFNEFRQIPGYSVSGLTGNLTASPNCNIERGMSWLQYRNGAVENAN</sequence>
<dbReference type="InterPro" id="IPR011990">
    <property type="entry name" value="TPR-like_helical_dom_sf"/>
</dbReference>
<dbReference type="GO" id="GO:0009252">
    <property type="term" value="P:peptidoglycan biosynthetic process"/>
    <property type="evidence" value="ECO:0007669"/>
    <property type="project" value="UniProtKB-UniRule"/>
</dbReference>
<evidence type="ECO:0000256" key="7">
    <source>
        <dbReference type="ARBA" id="ARBA00023288"/>
    </source>
</evidence>
<dbReference type="AlphaFoldDB" id="A0A380TZM2"/>
<dbReference type="Proteomes" id="UP000254253">
    <property type="component" value="Unassembled WGS sequence"/>
</dbReference>
<dbReference type="HAMAP" id="MF_01890">
    <property type="entry name" value="LpoA"/>
    <property type="match status" value="1"/>
</dbReference>
<dbReference type="PANTHER" id="PTHR38038:SF1">
    <property type="entry name" value="PENICILLIN-BINDING PROTEIN ACTIVATOR LPOA"/>
    <property type="match status" value="1"/>
</dbReference>
<dbReference type="InterPro" id="IPR028082">
    <property type="entry name" value="Peripla_BP_I"/>
</dbReference>
<dbReference type="GO" id="GO:0008360">
    <property type="term" value="P:regulation of cell shape"/>
    <property type="evidence" value="ECO:0007669"/>
    <property type="project" value="UniProtKB-KW"/>
</dbReference>
<reference evidence="10 11" key="1">
    <citation type="submission" date="2018-06" db="EMBL/GenBank/DDBJ databases">
        <authorList>
            <consortium name="Pathogen Informatics"/>
            <person name="Doyle S."/>
        </authorList>
    </citation>
    <scope>NUCLEOTIDE SEQUENCE [LARGE SCALE GENOMIC DNA]</scope>
    <source>
        <strain evidence="10 11">NCTC4191</strain>
    </source>
</reference>
<dbReference type="PANTHER" id="PTHR38038">
    <property type="entry name" value="PENICILLIN-BINDING PROTEIN ACTIVATOR LPOA"/>
    <property type="match status" value="1"/>
</dbReference>
<accession>A0A380TZM2</accession>
<keyword evidence="2 8" id="KW-0133">Cell shape</keyword>
<comment type="similarity">
    <text evidence="8">Belongs to the LpoA family.</text>
</comment>
<dbReference type="GO" id="GO:0030234">
    <property type="term" value="F:enzyme regulator activity"/>
    <property type="evidence" value="ECO:0007669"/>
    <property type="project" value="UniProtKB-UniRule"/>
</dbReference>
<comment type="subunit">
    <text evidence="8">Interacts with PBP1a.</text>
</comment>
<dbReference type="RefSeq" id="WP_115590714.1">
    <property type="nucleotide sequence ID" value="NZ_UFRN01000002.1"/>
</dbReference>
<dbReference type="Gene3D" id="1.25.40.10">
    <property type="entry name" value="Tetratricopeptide repeat domain"/>
    <property type="match status" value="1"/>
</dbReference>
<feature type="chain" id="PRO_5016574074" description="Penicillin-binding protein activator LpoA" evidence="9">
    <location>
        <begin position="27"/>
        <end position="582"/>
    </location>
</feature>
<protein>
    <recommendedName>
        <fullName evidence="8">Penicillin-binding protein activator LpoA</fullName>
        <shortName evidence="8">PBP activator LpoA</shortName>
    </recommendedName>
</protein>
<evidence type="ECO:0000313" key="10">
    <source>
        <dbReference type="EMBL" id="SUT94131.1"/>
    </source>
</evidence>
<evidence type="ECO:0000256" key="3">
    <source>
        <dbReference type="ARBA" id="ARBA00022984"/>
    </source>
</evidence>
<feature type="signal peptide" evidence="9">
    <location>
        <begin position="1"/>
        <end position="26"/>
    </location>
</feature>
<comment type="subcellular location">
    <subcellularLocation>
        <location evidence="8">Cell outer membrane</location>
        <topology evidence="8">Lipid-anchor</topology>
        <orientation evidence="8">Periplasmic side</orientation>
    </subcellularLocation>
</comment>
<evidence type="ECO:0000256" key="4">
    <source>
        <dbReference type="ARBA" id="ARBA00023136"/>
    </source>
</evidence>
<dbReference type="InterPro" id="IPR007443">
    <property type="entry name" value="LpoA"/>
</dbReference>
<evidence type="ECO:0000256" key="6">
    <source>
        <dbReference type="ARBA" id="ARBA00023237"/>
    </source>
</evidence>
<keyword evidence="4 8" id="KW-0472">Membrane</keyword>
<evidence type="ECO:0000313" key="11">
    <source>
        <dbReference type="Proteomes" id="UP000254253"/>
    </source>
</evidence>
<comment type="function">
    <text evidence="8">Regulator of peptidoglycan synthesis that is essential for the function of penicillin-binding protein 1A (PBP1a).</text>
</comment>
<evidence type="ECO:0000256" key="5">
    <source>
        <dbReference type="ARBA" id="ARBA00023139"/>
    </source>
</evidence>
<dbReference type="Pfam" id="PF04348">
    <property type="entry name" value="LppC"/>
    <property type="match status" value="1"/>
</dbReference>
<evidence type="ECO:0000256" key="2">
    <source>
        <dbReference type="ARBA" id="ARBA00022960"/>
    </source>
</evidence>
<name>A0A380TZM2_ACTLI</name>
<dbReference type="CDD" id="cd06339">
    <property type="entry name" value="PBP1_YraM_LppC_lipoprotein-like"/>
    <property type="match status" value="1"/>
</dbReference>
<dbReference type="Gene3D" id="1.25.40.650">
    <property type="match status" value="1"/>
</dbReference>
<dbReference type="GO" id="GO:0031241">
    <property type="term" value="C:periplasmic side of cell outer membrane"/>
    <property type="evidence" value="ECO:0007669"/>
    <property type="project" value="UniProtKB-UniRule"/>
</dbReference>
<evidence type="ECO:0000256" key="9">
    <source>
        <dbReference type="SAM" id="SignalP"/>
    </source>
</evidence>
<gene>
    <name evidence="8 10" type="primary">lpoA</name>
    <name evidence="10" type="ORF">NCTC4191_01499</name>
</gene>
<evidence type="ECO:0000256" key="1">
    <source>
        <dbReference type="ARBA" id="ARBA00022729"/>
    </source>
</evidence>
<organism evidence="10 11">
    <name type="scientific">Actinobacillus lignieresii</name>
    <dbReference type="NCBI Taxonomy" id="720"/>
    <lineage>
        <taxon>Bacteria</taxon>
        <taxon>Pseudomonadati</taxon>
        <taxon>Pseudomonadota</taxon>
        <taxon>Gammaproteobacteria</taxon>
        <taxon>Pasteurellales</taxon>
        <taxon>Pasteurellaceae</taxon>
        <taxon>Actinobacillus</taxon>
    </lineage>
</organism>
<dbReference type="Gene3D" id="3.40.50.2300">
    <property type="match status" value="2"/>
</dbReference>
<keyword evidence="6 8" id="KW-0998">Cell outer membrane</keyword>
<proteinExistence type="inferred from homology"/>
<dbReference type="PROSITE" id="PS51257">
    <property type="entry name" value="PROKAR_LIPOPROTEIN"/>
    <property type="match status" value="1"/>
</dbReference>
<evidence type="ECO:0000256" key="8">
    <source>
        <dbReference type="HAMAP-Rule" id="MF_01890"/>
    </source>
</evidence>
<dbReference type="SUPFAM" id="SSF53822">
    <property type="entry name" value="Periplasmic binding protein-like I"/>
    <property type="match status" value="1"/>
</dbReference>
<dbReference type="EMBL" id="UFRN01000002">
    <property type="protein sequence ID" value="SUT94131.1"/>
    <property type="molecule type" value="Genomic_DNA"/>
</dbReference>
<keyword evidence="3 8" id="KW-0573">Peptidoglycan synthesis</keyword>
<keyword evidence="7 8" id="KW-0449">Lipoprotein</keyword>
<keyword evidence="1 8" id="KW-0732">Signal</keyword>